<name>A0A6G1JYX7_9PLEO</name>
<dbReference type="AlphaFoldDB" id="A0A6G1JYX7"/>
<organism evidence="1 2">
    <name type="scientific">Pleomassaria siparia CBS 279.74</name>
    <dbReference type="NCBI Taxonomy" id="1314801"/>
    <lineage>
        <taxon>Eukaryota</taxon>
        <taxon>Fungi</taxon>
        <taxon>Dikarya</taxon>
        <taxon>Ascomycota</taxon>
        <taxon>Pezizomycotina</taxon>
        <taxon>Dothideomycetes</taxon>
        <taxon>Pleosporomycetidae</taxon>
        <taxon>Pleosporales</taxon>
        <taxon>Pleomassariaceae</taxon>
        <taxon>Pleomassaria</taxon>
    </lineage>
</organism>
<reference evidence="1" key="1">
    <citation type="journal article" date="2020" name="Stud. Mycol.">
        <title>101 Dothideomycetes genomes: a test case for predicting lifestyles and emergence of pathogens.</title>
        <authorList>
            <person name="Haridas S."/>
            <person name="Albert R."/>
            <person name="Binder M."/>
            <person name="Bloem J."/>
            <person name="Labutti K."/>
            <person name="Salamov A."/>
            <person name="Andreopoulos B."/>
            <person name="Baker S."/>
            <person name="Barry K."/>
            <person name="Bills G."/>
            <person name="Bluhm B."/>
            <person name="Cannon C."/>
            <person name="Castanera R."/>
            <person name="Culley D."/>
            <person name="Daum C."/>
            <person name="Ezra D."/>
            <person name="Gonzalez J."/>
            <person name="Henrissat B."/>
            <person name="Kuo A."/>
            <person name="Liang C."/>
            <person name="Lipzen A."/>
            <person name="Lutzoni F."/>
            <person name="Magnuson J."/>
            <person name="Mondo S."/>
            <person name="Nolan M."/>
            <person name="Ohm R."/>
            <person name="Pangilinan J."/>
            <person name="Park H.-J."/>
            <person name="Ramirez L."/>
            <person name="Alfaro M."/>
            <person name="Sun H."/>
            <person name="Tritt A."/>
            <person name="Yoshinaga Y."/>
            <person name="Zwiers L.-H."/>
            <person name="Turgeon B."/>
            <person name="Goodwin S."/>
            <person name="Spatafora J."/>
            <person name="Crous P."/>
            <person name="Grigoriev I."/>
        </authorList>
    </citation>
    <scope>NUCLEOTIDE SEQUENCE</scope>
    <source>
        <strain evidence="1">CBS 279.74</strain>
    </source>
</reference>
<gene>
    <name evidence="1" type="ORF">K504DRAFT_448264</name>
</gene>
<proteinExistence type="predicted"/>
<accession>A0A6G1JYX7</accession>
<evidence type="ECO:0000313" key="1">
    <source>
        <dbReference type="EMBL" id="KAF2705814.1"/>
    </source>
</evidence>
<keyword evidence="2" id="KW-1185">Reference proteome</keyword>
<sequence>MSVRTTTTPALRLARHVRGKKNHCISTASPPTPTNRLSRLGNFLRCVRPSAERTVRLVIQTLSRLSPLSVCLASITEQEGLIIHQNPCVTGATLAAIAQASPKHRHCAS</sequence>
<dbReference type="Proteomes" id="UP000799428">
    <property type="component" value="Unassembled WGS sequence"/>
</dbReference>
<protein>
    <submittedName>
        <fullName evidence="1">Uncharacterized protein</fullName>
    </submittedName>
</protein>
<evidence type="ECO:0000313" key="2">
    <source>
        <dbReference type="Proteomes" id="UP000799428"/>
    </source>
</evidence>
<dbReference type="EMBL" id="MU005777">
    <property type="protein sequence ID" value="KAF2705814.1"/>
    <property type="molecule type" value="Genomic_DNA"/>
</dbReference>